<name>A0ACB8XID2_ARCLA</name>
<reference evidence="2" key="1">
    <citation type="journal article" date="2022" name="Mol. Ecol. Resour.">
        <title>The genomes of chicory, endive, great burdock and yacon provide insights into Asteraceae palaeo-polyploidization history and plant inulin production.</title>
        <authorList>
            <person name="Fan W."/>
            <person name="Wang S."/>
            <person name="Wang H."/>
            <person name="Wang A."/>
            <person name="Jiang F."/>
            <person name="Liu H."/>
            <person name="Zhao H."/>
            <person name="Xu D."/>
            <person name="Zhang Y."/>
        </authorList>
    </citation>
    <scope>NUCLEOTIDE SEQUENCE [LARGE SCALE GENOMIC DNA]</scope>
    <source>
        <strain evidence="2">cv. Niubang</strain>
    </source>
</reference>
<comment type="caution">
    <text evidence="1">The sequence shown here is derived from an EMBL/GenBank/DDBJ whole genome shotgun (WGS) entry which is preliminary data.</text>
</comment>
<evidence type="ECO:0000313" key="1">
    <source>
        <dbReference type="EMBL" id="KAI3667418.1"/>
    </source>
</evidence>
<protein>
    <submittedName>
        <fullName evidence="1">Uncharacterized protein</fullName>
    </submittedName>
</protein>
<keyword evidence="2" id="KW-1185">Reference proteome</keyword>
<dbReference type="EMBL" id="CM042063">
    <property type="protein sequence ID" value="KAI3667418.1"/>
    <property type="molecule type" value="Genomic_DNA"/>
</dbReference>
<accession>A0ACB8XID2</accession>
<reference evidence="1 2" key="2">
    <citation type="journal article" date="2022" name="Mol. Ecol. Resour.">
        <title>The genomes of chicory, endive, great burdock and yacon provide insights into Asteraceae paleo-polyploidization history and plant inulin production.</title>
        <authorList>
            <person name="Fan W."/>
            <person name="Wang S."/>
            <person name="Wang H."/>
            <person name="Wang A."/>
            <person name="Jiang F."/>
            <person name="Liu H."/>
            <person name="Zhao H."/>
            <person name="Xu D."/>
            <person name="Zhang Y."/>
        </authorList>
    </citation>
    <scope>NUCLEOTIDE SEQUENCE [LARGE SCALE GENOMIC DNA]</scope>
    <source>
        <strain evidence="2">cv. Niubang</strain>
    </source>
</reference>
<proteinExistence type="predicted"/>
<evidence type="ECO:0000313" key="2">
    <source>
        <dbReference type="Proteomes" id="UP001055879"/>
    </source>
</evidence>
<gene>
    <name evidence="1" type="ORF">L6452_42475</name>
</gene>
<sequence length="68" mass="7447">MENISSGFLFPSLMELFGVHSACVFQLLKAWFGYGSLNGKGDDDKDDAELGLFDDLKGVNGESCICFF</sequence>
<dbReference type="Proteomes" id="UP001055879">
    <property type="component" value="Linkage Group LG17"/>
</dbReference>
<organism evidence="1 2">
    <name type="scientific">Arctium lappa</name>
    <name type="common">Greater burdock</name>
    <name type="synonym">Lappa major</name>
    <dbReference type="NCBI Taxonomy" id="4217"/>
    <lineage>
        <taxon>Eukaryota</taxon>
        <taxon>Viridiplantae</taxon>
        <taxon>Streptophyta</taxon>
        <taxon>Embryophyta</taxon>
        <taxon>Tracheophyta</taxon>
        <taxon>Spermatophyta</taxon>
        <taxon>Magnoliopsida</taxon>
        <taxon>eudicotyledons</taxon>
        <taxon>Gunneridae</taxon>
        <taxon>Pentapetalae</taxon>
        <taxon>asterids</taxon>
        <taxon>campanulids</taxon>
        <taxon>Asterales</taxon>
        <taxon>Asteraceae</taxon>
        <taxon>Carduoideae</taxon>
        <taxon>Cardueae</taxon>
        <taxon>Arctiinae</taxon>
        <taxon>Arctium</taxon>
    </lineage>
</organism>